<keyword evidence="3" id="KW-1185">Reference proteome</keyword>
<organism evidence="2 3">
    <name type="scientific">Sporothrix curviconia</name>
    <dbReference type="NCBI Taxonomy" id="1260050"/>
    <lineage>
        <taxon>Eukaryota</taxon>
        <taxon>Fungi</taxon>
        <taxon>Dikarya</taxon>
        <taxon>Ascomycota</taxon>
        <taxon>Pezizomycotina</taxon>
        <taxon>Sordariomycetes</taxon>
        <taxon>Sordariomycetidae</taxon>
        <taxon>Ophiostomatales</taxon>
        <taxon>Ophiostomataceae</taxon>
        <taxon>Sporothrix</taxon>
    </lineage>
</organism>
<dbReference type="EMBL" id="CAWUHB010000052">
    <property type="protein sequence ID" value="CAK7230207.1"/>
    <property type="molecule type" value="Genomic_DNA"/>
</dbReference>
<protein>
    <submittedName>
        <fullName evidence="2">Uncharacterized protein</fullName>
    </submittedName>
</protein>
<reference evidence="2 3" key="1">
    <citation type="submission" date="2024-01" db="EMBL/GenBank/DDBJ databases">
        <authorList>
            <person name="Allen C."/>
            <person name="Tagirdzhanova G."/>
        </authorList>
    </citation>
    <scope>NUCLEOTIDE SEQUENCE [LARGE SCALE GENOMIC DNA]</scope>
</reference>
<dbReference type="Proteomes" id="UP001642405">
    <property type="component" value="Unassembled WGS sequence"/>
</dbReference>
<accession>A0ABP0CF00</accession>
<sequence>MPSAKKAKKDAKEAGSVVAAVTKHASGKFTNGNAAPGPASDTSSSANQSPSVEPVTTPSSNGNPSVSPLLDPRSLEWENGLQHVGAFRPALLAPPDI</sequence>
<proteinExistence type="predicted"/>
<evidence type="ECO:0000256" key="1">
    <source>
        <dbReference type="SAM" id="MobiDB-lite"/>
    </source>
</evidence>
<evidence type="ECO:0000313" key="3">
    <source>
        <dbReference type="Proteomes" id="UP001642405"/>
    </source>
</evidence>
<gene>
    <name evidence="2" type="ORF">SCUCBS95973_007494</name>
</gene>
<name>A0ABP0CF00_9PEZI</name>
<evidence type="ECO:0000313" key="2">
    <source>
        <dbReference type="EMBL" id="CAK7230207.1"/>
    </source>
</evidence>
<feature type="region of interest" description="Disordered" evidence="1">
    <location>
        <begin position="23"/>
        <end position="74"/>
    </location>
</feature>
<comment type="caution">
    <text evidence="2">The sequence shown here is derived from an EMBL/GenBank/DDBJ whole genome shotgun (WGS) entry which is preliminary data.</text>
</comment>
<feature type="compositionally biased region" description="Low complexity" evidence="1">
    <location>
        <begin position="49"/>
        <end position="60"/>
    </location>
</feature>